<dbReference type="SMART" id="SM01236">
    <property type="entry name" value="Haem_oxygenase_2"/>
    <property type="match status" value="1"/>
</dbReference>
<accession>A0A2M8M5W1</accession>
<dbReference type="AlphaFoldDB" id="A0A2M8M5W1"/>
<dbReference type="Pfam" id="PF14518">
    <property type="entry name" value="Haem_oxygenas_2"/>
    <property type="match status" value="1"/>
</dbReference>
<evidence type="ECO:0008006" key="3">
    <source>
        <dbReference type="Google" id="ProtNLM"/>
    </source>
</evidence>
<sequence length="374" mass="39726">MTTGSLSPSPTTAVDSALTSADTAALPEARGALSAAVLDALTGPPGAGGGPVGFPSVQDPAVADADPYGDDLQLALYLCYELHYRGFADVSPDWEWDPDLLRLRAALERVFLAALRRDTGSDGDGDGDGGSGTSSDSDVAAALDPLLIQPAEGGGVSDFLLREGQWWQMREYFAHRSVYHLKEADPHAFAIPRLDGQAKASLVAVEYDEYGGGRGERVHARLFADLLAGAGLDPSYLGYLDRVPAPALATVNLMSLCGLHRSLRGALVGHFAAAEISTAPSARKMARVLERLGADERCVLFFTEHIEADAVHEQVMRRDVIGDLLAREPHLAADVVFGIRATELLEERLAEHLLGAWRGGDSSLRRPLDAPPAG</sequence>
<dbReference type="SUPFAM" id="SSF48613">
    <property type="entry name" value="Heme oxygenase-like"/>
    <property type="match status" value="1"/>
</dbReference>
<dbReference type="EMBL" id="PGGW01000011">
    <property type="protein sequence ID" value="PJE99602.1"/>
    <property type="molecule type" value="Genomic_DNA"/>
</dbReference>
<protein>
    <recommendedName>
        <fullName evidence="3">Iron-containing redox enzyme family protein</fullName>
    </recommendedName>
</protein>
<proteinExistence type="predicted"/>
<dbReference type="InterPro" id="IPR016084">
    <property type="entry name" value="Haem_Oase-like_multi-hlx"/>
</dbReference>
<keyword evidence="2" id="KW-1185">Reference proteome</keyword>
<evidence type="ECO:0000313" key="1">
    <source>
        <dbReference type="EMBL" id="PJE99602.1"/>
    </source>
</evidence>
<evidence type="ECO:0000313" key="2">
    <source>
        <dbReference type="Proteomes" id="UP000230407"/>
    </source>
</evidence>
<dbReference type="RefSeq" id="WP_100200643.1">
    <property type="nucleotide sequence ID" value="NZ_PGGW01000011.1"/>
</dbReference>
<dbReference type="Gene3D" id="1.20.910.10">
    <property type="entry name" value="Heme oxygenase-like"/>
    <property type="match status" value="1"/>
</dbReference>
<reference evidence="1 2" key="1">
    <citation type="submission" date="2017-11" db="EMBL/GenBank/DDBJ databases">
        <title>Streptomyces carmine sp. nov., a novel actinomycete isolated from Sophora alopecuroides in Xinjiang, China.</title>
        <authorList>
            <person name="Wang Y."/>
            <person name="Luo X."/>
            <person name="Wan C."/>
            <person name="Zhang L."/>
        </authorList>
    </citation>
    <scope>NUCLEOTIDE SEQUENCE [LARGE SCALE GENOMIC DNA]</scope>
    <source>
        <strain evidence="1 2">TRM SA0054</strain>
    </source>
</reference>
<dbReference type="Proteomes" id="UP000230407">
    <property type="component" value="Unassembled WGS sequence"/>
</dbReference>
<gene>
    <name evidence="1" type="ORF">CUT44_03585</name>
</gene>
<organism evidence="1 2">
    <name type="scientific">Streptomyces carminius</name>
    <dbReference type="NCBI Taxonomy" id="2665496"/>
    <lineage>
        <taxon>Bacteria</taxon>
        <taxon>Bacillati</taxon>
        <taxon>Actinomycetota</taxon>
        <taxon>Actinomycetes</taxon>
        <taxon>Kitasatosporales</taxon>
        <taxon>Streptomycetaceae</taxon>
        <taxon>Streptomyces</taxon>
    </lineage>
</organism>
<comment type="caution">
    <text evidence="1">The sequence shown here is derived from an EMBL/GenBank/DDBJ whole genome shotgun (WGS) entry which is preliminary data.</text>
</comment>
<name>A0A2M8M5W1_9ACTN</name>